<dbReference type="RefSeq" id="XP_007727600.1">
    <property type="nucleotide sequence ID" value="XM_007729410.1"/>
</dbReference>
<dbReference type="Pfam" id="PF03810">
    <property type="entry name" value="IBN_N"/>
    <property type="match status" value="1"/>
</dbReference>
<dbReference type="Gene3D" id="1.25.10.10">
    <property type="entry name" value="Leucine-rich Repeat Variant"/>
    <property type="match status" value="1"/>
</dbReference>
<sequence length="1011" mass="111555">MEELIRELNDPSNQSAPERINEIQRQIQRLQREKTAWQLGLDLLQNEDATLRFYGALTLTIKINADWDNDALGKDEGMRNYLIEALVTNYTRLVDLPDSNFVLRKLSSTLTALFVRADSGWRYPLRQVLACLLSRHYVAAADLPEMGRLLDHAQSCAYQQLKGVLMIAAIMAEDLSSHSQSSVAESKLMSRAAANCSDAWQLFRFCLARMTEKEPAASSHPNELFQLLVQATPYWASLLKSQEATGDSHVPQQSELVVKECIGIISNWFEDASYTACILQMLISLQQSTPKLLRESLPNFPASITASRKAEEMVDRLTQGDFDSDGILYVDLLETIMSQLDLTKSDFLHTGLYDTIIRTLQRLLRCEGVAVIEDPVCQIALEKISEIVEGSSDWEEDDQAKTFVKALATDACQACLHKIKLPTEQMSNDTQDWDMDERLKFQDFRYDVQDFLQSAFTVLGSGLIEEIVGLILSQGPSTDWSTFEAATFSLAAFSDTMSSDPNTYDGVITTVLSSQPWTYLLRSGPVVPDRARQTGIRFITENEGYLQRHPDSLVMVLNFLFSSLHLQASASAASRAIYSLCDSHRSILKEGLPQFMGSLATIGDLGEAERHRIYAAVAAIIQALPSDDAKMEPLSQLIASVAQALAVLDEGRLDGEELVKGCIDIMQTLAWIGKGLRSPHDQPVDLEASHPQGQVDFWINGPGAAVQTSILSLYGATLKKMQAHVDSDFIEACCDFIKSGFPEDHPAPFKFADSTALSLISELVHLDNPAIDTTLACASSLLASIAPASVPAAVRKLVYLVCAGLQQTLSTFHESRQLPNTNFASSSLDFLARLVAKWGVVWFGVEDSEGTAAVAFESGLVVLADPDTLPRRSAAAFFAAFADFTVPDALTAFDPEVPVRVGNLLRQFGPRILSLILRLLGGECARSEIDSLTEPLKKFVQKQLMLTKTVLREVVKPESGVMSEKALQATTLEERERFLAQIEALRGGRKTNDIVKDFWIACRGSGFGYIA</sequence>
<dbReference type="Proteomes" id="UP000019484">
    <property type="component" value="Unassembled WGS sequence"/>
</dbReference>
<dbReference type="GeneID" id="19163399"/>
<feature type="coiled-coil region" evidence="6">
    <location>
        <begin position="13"/>
        <end position="47"/>
    </location>
</feature>
<gene>
    <name evidence="8" type="ORF">A1O1_08550</name>
</gene>
<dbReference type="STRING" id="1182541.W9XTV6"/>
<evidence type="ECO:0000256" key="3">
    <source>
        <dbReference type="ARBA" id="ARBA00022448"/>
    </source>
</evidence>
<dbReference type="GO" id="GO:0005737">
    <property type="term" value="C:cytoplasm"/>
    <property type="evidence" value="ECO:0007669"/>
    <property type="project" value="TreeGrafter"/>
</dbReference>
<organism evidence="8 9">
    <name type="scientific">Capronia coronata CBS 617.96</name>
    <dbReference type="NCBI Taxonomy" id="1182541"/>
    <lineage>
        <taxon>Eukaryota</taxon>
        <taxon>Fungi</taxon>
        <taxon>Dikarya</taxon>
        <taxon>Ascomycota</taxon>
        <taxon>Pezizomycotina</taxon>
        <taxon>Eurotiomycetes</taxon>
        <taxon>Chaetothyriomycetidae</taxon>
        <taxon>Chaetothyriales</taxon>
        <taxon>Herpotrichiellaceae</taxon>
        <taxon>Capronia</taxon>
    </lineage>
</organism>
<evidence type="ECO:0000256" key="5">
    <source>
        <dbReference type="ARBA" id="ARBA00023242"/>
    </source>
</evidence>
<comment type="similarity">
    <text evidence="2">Belongs to the importin beta family.</text>
</comment>
<protein>
    <recommendedName>
        <fullName evidence="7">Importin N-terminal domain-containing protein</fullName>
    </recommendedName>
</protein>
<comment type="subcellular location">
    <subcellularLocation>
        <location evidence="1">Nucleus</location>
    </subcellularLocation>
</comment>
<dbReference type="SMART" id="SM00913">
    <property type="entry name" value="IBN_N"/>
    <property type="match status" value="1"/>
</dbReference>
<accession>W9XTV6</accession>
<keyword evidence="4" id="KW-0653">Protein transport</keyword>
<dbReference type="EMBL" id="AMWN01000008">
    <property type="protein sequence ID" value="EXJ80406.1"/>
    <property type="molecule type" value="Genomic_DNA"/>
</dbReference>
<dbReference type="SUPFAM" id="SSF48371">
    <property type="entry name" value="ARM repeat"/>
    <property type="match status" value="1"/>
</dbReference>
<dbReference type="InterPro" id="IPR057942">
    <property type="entry name" value="TPR_TNPO3_IPO13_3rd"/>
</dbReference>
<evidence type="ECO:0000313" key="8">
    <source>
        <dbReference type="EMBL" id="EXJ80406.1"/>
    </source>
</evidence>
<dbReference type="PANTHER" id="PTHR12363">
    <property type="entry name" value="TRANSPORTIN 3 AND IMPORTIN 13"/>
    <property type="match status" value="1"/>
</dbReference>
<dbReference type="Pfam" id="PF24140">
    <property type="entry name" value="TPR_TNPO3_IPO13_3rd"/>
    <property type="match status" value="1"/>
</dbReference>
<dbReference type="GO" id="GO:0031267">
    <property type="term" value="F:small GTPase binding"/>
    <property type="evidence" value="ECO:0007669"/>
    <property type="project" value="InterPro"/>
</dbReference>
<dbReference type="GO" id="GO:0005634">
    <property type="term" value="C:nucleus"/>
    <property type="evidence" value="ECO:0007669"/>
    <property type="project" value="UniProtKB-SubCell"/>
</dbReference>
<evidence type="ECO:0000256" key="4">
    <source>
        <dbReference type="ARBA" id="ARBA00022927"/>
    </source>
</evidence>
<keyword evidence="5" id="KW-0539">Nucleus</keyword>
<evidence type="ECO:0000259" key="7">
    <source>
        <dbReference type="SMART" id="SM00913"/>
    </source>
</evidence>
<feature type="domain" description="Importin N-terminal" evidence="7">
    <location>
        <begin position="23"/>
        <end position="88"/>
    </location>
</feature>
<evidence type="ECO:0000313" key="9">
    <source>
        <dbReference type="Proteomes" id="UP000019484"/>
    </source>
</evidence>
<keyword evidence="6" id="KW-0175">Coiled coil</keyword>
<comment type="caution">
    <text evidence="8">The sequence shown here is derived from an EMBL/GenBank/DDBJ whole genome shotgun (WGS) entry which is preliminary data.</text>
</comment>
<dbReference type="OrthoDB" id="2016913at2759"/>
<proteinExistence type="inferred from homology"/>
<keyword evidence="3" id="KW-0813">Transport</keyword>
<name>W9XTV6_9EURO</name>
<reference evidence="8 9" key="1">
    <citation type="submission" date="2013-03" db="EMBL/GenBank/DDBJ databases">
        <title>The Genome Sequence of Capronia coronata CBS 617.96.</title>
        <authorList>
            <consortium name="The Broad Institute Genomics Platform"/>
            <person name="Cuomo C."/>
            <person name="de Hoog S."/>
            <person name="Gorbushina A."/>
            <person name="Walker B."/>
            <person name="Young S.K."/>
            <person name="Zeng Q."/>
            <person name="Gargeya S."/>
            <person name="Fitzgerald M."/>
            <person name="Haas B."/>
            <person name="Abouelleil A."/>
            <person name="Allen A.W."/>
            <person name="Alvarado L."/>
            <person name="Arachchi H.M."/>
            <person name="Berlin A.M."/>
            <person name="Chapman S.B."/>
            <person name="Gainer-Dewar J."/>
            <person name="Goldberg J."/>
            <person name="Griggs A."/>
            <person name="Gujja S."/>
            <person name="Hansen M."/>
            <person name="Howarth C."/>
            <person name="Imamovic A."/>
            <person name="Ireland A."/>
            <person name="Larimer J."/>
            <person name="McCowan C."/>
            <person name="Murphy C."/>
            <person name="Pearson M."/>
            <person name="Poon T.W."/>
            <person name="Priest M."/>
            <person name="Roberts A."/>
            <person name="Saif S."/>
            <person name="Shea T."/>
            <person name="Sisk P."/>
            <person name="Sykes S."/>
            <person name="Wortman J."/>
            <person name="Nusbaum C."/>
            <person name="Birren B."/>
        </authorList>
    </citation>
    <scope>NUCLEOTIDE SEQUENCE [LARGE SCALE GENOMIC DNA]</scope>
    <source>
        <strain evidence="8 9">CBS 617.96</strain>
    </source>
</reference>
<dbReference type="InterPro" id="IPR016024">
    <property type="entry name" value="ARM-type_fold"/>
</dbReference>
<evidence type="ECO:0000256" key="6">
    <source>
        <dbReference type="SAM" id="Coils"/>
    </source>
</evidence>
<dbReference type="GO" id="GO:0006606">
    <property type="term" value="P:protein import into nucleus"/>
    <property type="evidence" value="ECO:0007669"/>
    <property type="project" value="TreeGrafter"/>
</dbReference>
<dbReference type="AlphaFoldDB" id="W9XTV6"/>
<dbReference type="InterPro" id="IPR011989">
    <property type="entry name" value="ARM-like"/>
</dbReference>
<evidence type="ECO:0000256" key="2">
    <source>
        <dbReference type="ARBA" id="ARBA00007991"/>
    </source>
</evidence>
<dbReference type="InterPro" id="IPR001494">
    <property type="entry name" value="Importin-beta_N"/>
</dbReference>
<dbReference type="HOGENOM" id="CLU_005271_0_0_1"/>
<keyword evidence="9" id="KW-1185">Reference proteome</keyword>
<dbReference type="PANTHER" id="PTHR12363:SF33">
    <property type="entry name" value="IMPORTIN-13"/>
    <property type="match status" value="1"/>
</dbReference>
<dbReference type="eggNOG" id="KOG2022">
    <property type="taxonomic scope" value="Eukaryota"/>
</dbReference>
<evidence type="ECO:0000256" key="1">
    <source>
        <dbReference type="ARBA" id="ARBA00004123"/>
    </source>
</evidence>
<dbReference type="InterPro" id="IPR051345">
    <property type="entry name" value="Importin_beta-like_NTR"/>
</dbReference>